<keyword evidence="4 5" id="KW-0975">Bacterial flagellum</keyword>
<dbReference type="GO" id="GO:0007155">
    <property type="term" value="P:cell adhesion"/>
    <property type="evidence" value="ECO:0007669"/>
    <property type="project" value="InterPro"/>
</dbReference>
<evidence type="ECO:0000313" key="9">
    <source>
        <dbReference type="Proteomes" id="UP000477543"/>
    </source>
</evidence>
<dbReference type="Pfam" id="PF02465">
    <property type="entry name" value="FliD_N"/>
    <property type="match status" value="1"/>
</dbReference>
<keyword evidence="5" id="KW-0964">Secreted</keyword>
<dbReference type="InterPro" id="IPR003481">
    <property type="entry name" value="FliD_N"/>
</dbReference>
<dbReference type="AlphaFoldDB" id="A0A6L9G6Y6"/>
<organism evidence="8 9">
    <name type="scientific">Glutamicibacter soli</name>
    <dbReference type="NCBI Taxonomy" id="453836"/>
    <lineage>
        <taxon>Bacteria</taxon>
        <taxon>Bacillati</taxon>
        <taxon>Actinomycetota</taxon>
        <taxon>Actinomycetes</taxon>
        <taxon>Micrococcales</taxon>
        <taxon>Micrococcaceae</taxon>
        <taxon>Glutamicibacter</taxon>
    </lineage>
</organism>
<comment type="similarity">
    <text evidence="1 5">Belongs to the FliD family.</text>
</comment>
<dbReference type="GO" id="GO:0009424">
    <property type="term" value="C:bacterial-type flagellum hook"/>
    <property type="evidence" value="ECO:0007669"/>
    <property type="project" value="UniProtKB-UniRule"/>
</dbReference>
<sequence length="434" mass="45362">MGISLDGLASGLDTAALVKSLMQVEAIPQTMLKNRVTATQTMVSALQSLNTRVADVAKLSATLAKPEALQKFTSVSSSNSVTVKTSDGAATGSLELTVGQLAQQQVTVTGPLTEWDSSSFTLSSAGKDYSITAVSASLDDVITAVNASEAGVKAVKFAVGDGTYRVQFTADASGAANSFSVAGTAVPFTQIRAAQDATVTLWAGSAAEQTVSSASNTFAGLMPGIDVSVSKTSSEPVTLTVQRDMAAAAKEASSLVDSLNGLLNFISANSSITIGTGGATSGMIFTGDSMVRSITQRLTDAAIRPVDGRSPSEIGISITREGKLDFDEEKFTKALNADPARVQSAFATLAKRVETVSSELSDKYSGDISSRIKGQETTITRLNDQIMNWDRRLESREASLKRIYSALEVQLSNMNAQQSYLASQLASLPSTKEK</sequence>
<dbReference type="InterPro" id="IPR010809">
    <property type="entry name" value="FliD_C"/>
</dbReference>
<keyword evidence="3" id="KW-0175">Coiled coil</keyword>
<dbReference type="Pfam" id="PF07195">
    <property type="entry name" value="FliD_C"/>
    <property type="match status" value="1"/>
</dbReference>
<dbReference type="GO" id="GO:0005576">
    <property type="term" value="C:extracellular region"/>
    <property type="evidence" value="ECO:0007669"/>
    <property type="project" value="UniProtKB-SubCell"/>
</dbReference>
<dbReference type="Proteomes" id="UP000477543">
    <property type="component" value="Unassembled WGS sequence"/>
</dbReference>
<dbReference type="InterPro" id="IPR040026">
    <property type="entry name" value="FliD"/>
</dbReference>
<dbReference type="GO" id="GO:0009421">
    <property type="term" value="C:bacterial-type flagellum filament cap"/>
    <property type="evidence" value="ECO:0007669"/>
    <property type="project" value="InterPro"/>
</dbReference>
<dbReference type="PANTHER" id="PTHR30288:SF0">
    <property type="entry name" value="FLAGELLAR HOOK-ASSOCIATED PROTEIN 2"/>
    <property type="match status" value="1"/>
</dbReference>
<keyword evidence="8" id="KW-0966">Cell projection</keyword>
<evidence type="ECO:0000313" key="8">
    <source>
        <dbReference type="EMBL" id="NAZ16723.1"/>
    </source>
</evidence>
<comment type="caution">
    <text evidence="8">The sequence shown here is derived from an EMBL/GenBank/DDBJ whole genome shotgun (WGS) entry which is preliminary data.</text>
</comment>
<protein>
    <recommendedName>
        <fullName evidence="5">Flagellar hook-associated protein 2</fullName>
        <shortName evidence="5">HAP2</shortName>
    </recommendedName>
    <alternativeName>
        <fullName evidence="5">Flagellar cap protein</fullName>
    </alternativeName>
</protein>
<keyword evidence="8" id="KW-0282">Flagellum</keyword>
<comment type="subcellular location">
    <subcellularLocation>
        <location evidence="5">Secreted</location>
    </subcellularLocation>
    <subcellularLocation>
        <location evidence="5">Bacterial flagellum</location>
    </subcellularLocation>
</comment>
<evidence type="ECO:0000256" key="2">
    <source>
        <dbReference type="ARBA" id="ARBA00011255"/>
    </source>
</evidence>
<comment type="function">
    <text evidence="5">Required for morphogenesis and for the elongation of the flagellar filament by facilitating polymerization of the flagellin monomers at the tip of growing filament. Forms a capping structure, which prevents flagellin subunits (transported through the central channel of the flagellum) from leaking out without polymerization at the distal end.</text>
</comment>
<evidence type="ECO:0000256" key="3">
    <source>
        <dbReference type="ARBA" id="ARBA00023054"/>
    </source>
</evidence>
<comment type="subunit">
    <text evidence="2 5">Homopentamer.</text>
</comment>
<feature type="domain" description="Flagellar hook-associated protein 2 C-terminal" evidence="7">
    <location>
        <begin position="194"/>
        <end position="416"/>
    </location>
</feature>
<reference evidence="8 9" key="1">
    <citation type="submission" date="2020-01" db="EMBL/GenBank/DDBJ databases">
        <title>Glutamicibacter soli M275.</title>
        <authorList>
            <person name="Meng X."/>
        </authorList>
    </citation>
    <scope>NUCLEOTIDE SEQUENCE [LARGE SCALE GENOMIC DNA]</scope>
    <source>
        <strain evidence="8 9">M275</strain>
    </source>
</reference>
<accession>A0A6L9G6Y6</accession>
<evidence type="ECO:0000259" key="6">
    <source>
        <dbReference type="Pfam" id="PF02465"/>
    </source>
</evidence>
<proteinExistence type="inferred from homology"/>
<evidence type="ECO:0000256" key="1">
    <source>
        <dbReference type="ARBA" id="ARBA00009764"/>
    </source>
</evidence>
<dbReference type="PANTHER" id="PTHR30288">
    <property type="entry name" value="FLAGELLAR CAP/ASSEMBLY PROTEIN FLID"/>
    <property type="match status" value="1"/>
</dbReference>
<evidence type="ECO:0000256" key="4">
    <source>
        <dbReference type="ARBA" id="ARBA00023143"/>
    </source>
</evidence>
<keyword evidence="8" id="KW-0969">Cilium</keyword>
<dbReference type="RefSeq" id="WP_161449375.1">
    <property type="nucleotide sequence ID" value="NZ_WYDN01000010.1"/>
</dbReference>
<dbReference type="GO" id="GO:0071973">
    <property type="term" value="P:bacterial-type flagellum-dependent cell motility"/>
    <property type="evidence" value="ECO:0007669"/>
    <property type="project" value="TreeGrafter"/>
</dbReference>
<gene>
    <name evidence="8" type="primary">fliD</name>
    <name evidence="8" type="ORF">GT020_11710</name>
</gene>
<dbReference type="EMBL" id="WYDN01000010">
    <property type="protein sequence ID" value="NAZ16723.1"/>
    <property type="molecule type" value="Genomic_DNA"/>
</dbReference>
<evidence type="ECO:0000259" key="7">
    <source>
        <dbReference type="Pfam" id="PF07195"/>
    </source>
</evidence>
<feature type="domain" description="Flagellar hook-associated protein 2 N-terminal" evidence="6">
    <location>
        <begin position="10"/>
        <end position="105"/>
    </location>
</feature>
<name>A0A6L9G6Y6_9MICC</name>
<evidence type="ECO:0000256" key="5">
    <source>
        <dbReference type="RuleBase" id="RU362066"/>
    </source>
</evidence>